<evidence type="ECO:0000256" key="1">
    <source>
        <dbReference type="SAM" id="MobiDB-lite"/>
    </source>
</evidence>
<dbReference type="SMART" id="SM00332">
    <property type="entry name" value="PP2Cc"/>
    <property type="match status" value="1"/>
</dbReference>
<dbReference type="EMBL" id="PJZK01000012">
    <property type="protein sequence ID" value="PLR48392.1"/>
    <property type="molecule type" value="Genomic_DNA"/>
</dbReference>
<evidence type="ECO:0000313" key="4">
    <source>
        <dbReference type="Proteomes" id="UP000234626"/>
    </source>
</evidence>
<comment type="caution">
    <text evidence="3">The sequence shown here is derived from an EMBL/GenBank/DDBJ whole genome shotgun (WGS) entry which is preliminary data.</text>
</comment>
<feature type="region of interest" description="Disordered" evidence="1">
    <location>
        <begin position="1"/>
        <end position="20"/>
    </location>
</feature>
<sequence length="285" mass="31414">MNITIATTSHQGTRATNQDQTGEIIGRRSACFVVCDGIAGLPGGEVAAKIARDTILENFDGEQHLDAQSIRQYVTGANAAIRARQRQEAALAKMGTTLVSLFIDRDYSLAYWAHAGDSRLYLFRRGYLFDVTTDHSLVQQMKDAGFSTQGINSNLLYFALGLDEARDASYSDVLQLEDGDVFLLCTDGFWHSFSEAELEQSLHMVNSPDEWIALMERAWLNQAPVHTANGTECAAVPDPHADNRHTDNRNIDNYSAIAVWVGSPQETTLMHSLPDAGRFMPSKLG</sequence>
<accession>A0A2N5ELU7</accession>
<protein>
    <submittedName>
        <fullName evidence="3">Serine/threonine-protein phosphatase</fullName>
    </submittedName>
</protein>
<feature type="domain" description="PPM-type phosphatase" evidence="2">
    <location>
        <begin position="4"/>
        <end position="261"/>
    </location>
</feature>
<dbReference type="SMART" id="SM00331">
    <property type="entry name" value="PP2C_SIG"/>
    <property type="match status" value="1"/>
</dbReference>
<dbReference type="PROSITE" id="PS51746">
    <property type="entry name" value="PPM_2"/>
    <property type="match status" value="1"/>
</dbReference>
<dbReference type="RefSeq" id="WP_072928556.1">
    <property type="nucleotide sequence ID" value="NZ_CP119395.1"/>
</dbReference>
<dbReference type="AlphaFoldDB" id="A0A2N5ELU7"/>
<dbReference type="OrthoDB" id="9801841at2"/>
<evidence type="ECO:0000313" key="3">
    <source>
        <dbReference type="EMBL" id="PLR48392.1"/>
    </source>
</evidence>
<proteinExistence type="predicted"/>
<dbReference type="SUPFAM" id="SSF81606">
    <property type="entry name" value="PP2C-like"/>
    <property type="match status" value="1"/>
</dbReference>
<keyword evidence="4" id="KW-1185">Reference proteome</keyword>
<evidence type="ECO:0000259" key="2">
    <source>
        <dbReference type="PROSITE" id="PS51746"/>
    </source>
</evidence>
<dbReference type="Gene3D" id="3.60.40.10">
    <property type="entry name" value="PPM-type phosphatase domain"/>
    <property type="match status" value="1"/>
</dbReference>
<dbReference type="Pfam" id="PF13672">
    <property type="entry name" value="PP2C_2"/>
    <property type="match status" value="1"/>
</dbReference>
<organism evidence="3 4">
    <name type="scientific">Chimaeribacter arupi</name>
    <dbReference type="NCBI Taxonomy" id="2060066"/>
    <lineage>
        <taxon>Bacteria</taxon>
        <taxon>Pseudomonadati</taxon>
        <taxon>Pseudomonadota</taxon>
        <taxon>Gammaproteobacteria</taxon>
        <taxon>Enterobacterales</taxon>
        <taxon>Yersiniaceae</taxon>
        <taxon>Chimaeribacter</taxon>
    </lineage>
</organism>
<dbReference type="CDD" id="cd00143">
    <property type="entry name" value="PP2Cc"/>
    <property type="match status" value="1"/>
</dbReference>
<dbReference type="InterPro" id="IPR036457">
    <property type="entry name" value="PPM-type-like_dom_sf"/>
</dbReference>
<dbReference type="Proteomes" id="UP000234626">
    <property type="component" value="Unassembled WGS sequence"/>
</dbReference>
<name>A0A2N5ELU7_9GAMM</name>
<reference evidence="3 4" key="1">
    <citation type="submission" date="2017-12" db="EMBL/GenBank/DDBJ databases">
        <title>Characterization of six clinical isolates of Enterochimera gen. nov., a novel genus of the Yersiniaciae family and the three species Enterochimera arupensis sp. nov., Enterochimera coloradensis sp. nov, and Enterochimera californica sp. nov.</title>
        <authorList>
            <person name="Rossi A."/>
            <person name="Fisher M."/>
        </authorList>
    </citation>
    <scope>NUCLEOTIDE SEQUENCE [LARGE SCALE GENOMIC DNA]</scope>
    <source>
        <strain evidence="3 4">2016Iso1</strain>
    </source>
</reference>
<gene>
    <name evidence="3" type="ORF">CYR34_12915</name>
</gene>
<dbReference type="InterPro" id="IPR001932">
    <property type="entry name" value="PPM-type_phosphatase-like_dom"/>
</dbReference>